<feature type="transmembrane region" description="Helical" evidence="1">
    <location>
        <begin position="12"/>
        <end position="30"/>
    </location>
</feature>
<gene>
    <name evidence="2" type="ORF">DCR58_08180</name>
</gene>
<comment type="caution">
    <text evidence="2">The sequence shown here is derived from an EMBL/GenBank/DDBJ whole genome shotgun (WGS) entry which is preliminary data.</text>
</comment>
<dbReference type="EMBL" id="DMUP01000193">
    <property type="protein sequence ID" value="HAR56747.1"/>
    <property type="molecule type" value="Genomic_DNA"/>
</dbReference>
<feature type="transmembrane region" description="Helical" evidence="1">
    <location>
        <begin position="42"/>
        <end position="69"/>
    </location>
</feature>
<organism evidence="2 3">
    <name type="scientific">Idiomarina baltica</name>
    <dbReference type="NCBI Taxonomy" id="190892"/>
    <lineage>
        <taxon>Bacteria</taxon>
        <taxon>Pseudomonadati</taxon>
        <taxon>Pseudomonadota</taxon>
        <taxon>Gammaproteobacteria</taxon>
        <taxon>Alteromonadales</taxon>
        <taxon>Idiomarinaceae</taxon>
        <taxon>Idiomarina</taxon>
    </lineage>
</organism>
<keyword evidence="1" id="KW-0472">Membrane</keyword>
<evidence type="ECO:0000256" key="1">
    <source>
        <dbReference type="SAM" id="Phobius"/>
    </source>
</evidence>
<keyword evidence="1" id="KW-1133">Transmembrane helix</keyword>
<proteinExistence type="predicted"/>
<accession>A0A348WQD5</accession>
<keyword evidence="1" id="KW-0812">Transmembrane</keyword>
<evidence type="ECO:0000313" key="3">
    <source>
        <dbReference type="Proteomes" id="UP000262878"/>
    </source>
</evidence>
<dbReference type="RefSeq" id="WP_006955856.1">
    <property type="nucleotide sequence ID" value="NZ_DAIRLQ010000011.1"/>
</dbReference>
<protein>
    <submittedName>
        <fullName evidence="2">Uncharacterized protein</fullName>
    </submittedName>
</protein>
<dbReference type="Proteomes" id="UP000262878">
    <property type="component" value="Unassembled WGS sequence"/>
</dbReference>
<name>A0A348WQD5_9GAMM</name>
<reference evidence="2 3" key="1">
    <citation type="journal article" date="2018" name="Nat. Biotechnol.">
        <title>A standardized bacterial taxonomy based on genome phylogeny substantially revises the tree of life.</title>
        <authorList>
            <person name="Parks D.H."/>
            <person name="Chuvochina M."/>
            <person name="Waite D.W."/>
            <person name="Rinke C."/>
            <person name="Skarshewski A."/>
            <person name="Chaumeil P.A."/>
            <person name="Hugenholtz P."/>
        </authorList>
    </citation>
    <scope>NUCLEOTIDE SEQUENCE [LARGE SCALE GENOMIC DNA]</scope>
    <source>
        <strain evidence="2">UBA9360</strain>
    </source>
</reference>
<sequence length="101" mass="11223">MSRVFMQKNAMPLIAIIGTVAVIVYGQLILSWGMSSSEMREVYLGLALTELLIYIGWSIVTAYAAVFYSLKSNIEARWKKVGLLCLCAIAPWLVGYLMNLA</sequence>
<feature type="transmembrane region" description="Helical" evidence="1">
    <location>
        <begin position="81"/>
        <end position="98"/>
    </location>
</feature>
<dbReference type="AlphaFoldDB" id="A0A348WQD5"/>
<evidence type="ECO:0000313" key="2">
    <source>
        <dbReference type="EMBL" id="HAR56747.1"/>
    </source>
</evidence>